<accession>A0A7I9WTL6</accession>
<reference evidence="1 2" key="1">
    <citation type="journal article" date="2019" name="Emerg. Microbes Infect.">
        <title>Comprehensive subspecies identification of 175 nontuberculous mycobacteria species based on 7547 genomic profiles.</title>
        <authorList>
            <person name="Matsumoto Y."/>
            <person name="Kinjo T."/>
            <person name="Motooka D."/>
            <person name="Nabeya D."/>
            <person name="Jung N."/>
            <person name="Uechi K."/>
            <person name="Horii T."/>
            <person name="Iida T."/>
            <person name="Fujita J."/>
            <person name="Nakamura S."/>
        </authorList>
    </citation>
    <scope>NUCLEOTIDE SEQUENCE [LARGE SCALE GENOMIC DNA]</scope>
    <source>
        <strain evidence="1 2">JCM 13392</strain>
    </source>
</reference>
<dbReference type="AlphaFoldDB" id="A0A7I9WTL6"/>
<dbReference type="EMBL" id="BLKT01000003">
    <property type="protein sequence ID" value="GFG60636.1"/>
    <property type="molecule type" value="Genomic_DNA"/>
</dbReference>
<evidence type="ECO:0000313" key="2">
    <source>
        <dbReference type="Proteomes" id="UP000465241"/>
    </source>
</evidence>
<proteinExistence type="predicted"/>
<organism evidence="1 2">
    <name type="scientific">Mycolicibacterium murale</name>
    <dbReference type="NCBI Taxonomy" id="182220"/>
    <lineage>
        <taxon>Bacteria</taxon>
        <taxon>Bacillati</taxon>
        <taxon>Actinomycetota</taxon>
        <taxon>Actinomycetes</taxon>
        <taxon>Mycobacteriales</taxon>
        <taxon>Mycobacteriaceae</taxon>
        <taxon>Mycolicibacterium</taxon>
    </lineage>
</organism>
<name>A0A7I9WTL6_9MYCO</name>
<evidence type="ECO:0000313" key="1">
    <source>
        <dbReference type="EMBL" id="GFG60636.1"/>
    </source>
</evidence>
<keyword evidence="2" id="KW-1185">Reference proteome</keyword>
<dbReference type="Proteomes" id="UP000465241">
    <property type="component" value="Unassembled WGS sequence"/>
</dbReference>
<sequence>MTNRAPRLRSRRMTADVVDRLAHTLPDELRTFGLNVDQAERSDAIARWINRQIPGASPDMAGLVMAKAGLSYLFSLRNALVRSAGNDPATWRESVERSL</sequence>
<gene>
    <name evidence="1" type="ORF">MMUR_47720</name>
</gene>
<comment type="caution">
    <text evidence="1">The sequence shown here is derived from an EMBL/GenBank/DDBJ whole genome shotgun (WGS) entry which is preliminary data.</text>
</comment>
<protein>
    <submittedName>
        <fullName evidence="1">Uncharacterized protein</fullName>
    </submittedName>
</protein>